<dbReference type="InterPro" id="IPR024787">
    <property type="entry name" value="EcsC"/>
</dbReference>
<dbReference type="Pfam" id="PF12787">
    <property type="entry name" value="EcsC"/>
    <property type="match status" value="1"/>
</dbReference>
<dbReference type="EMBL" id="KI271585">
    <property type="protein sequence ID" value="ERL65667.1"/>
    <property type="molecule type" value="Genomic_DNA"/>
</dbReference>
<dbReference type="Proteomes" id="UP000030647">
    <property type="component" value="Unassembled WGS sequence"/>
</dbReference>
<dbReference type="eggNOG" id="ENOG502ZAV8">
    <property type="taxonomic scope" value="Bacteria"/>
</dbReference>
<dbReference type="HOGENOM" id="CLU_087895_1_0_9"/>
<dbReference type="RefSeq" id="WP_022529019.1">
    <property type="nucleotide sequence ID" value="NZ_KI271585.1"/>
</dbReference>
<accession>U4TWA1</accession>
<dbReference type="OrthoDB" id="1425703at2"/>
<name>U4TWA1_9LACO</name>
<evidence type="ECO:0008006" key="3">
    <source>
        <dbReference type="Google" id="ProtNLM"/>
    </source>
</evidence>
<evidence type="ECO:0000313" key="2">
    <source>
        <dbReference type="Proteomes" id="UP000030647"/>
    </source>
</evidence>
<dbReference type="AlphaFoldDB" id="U4TWA1"/>
<evidence type="ECO:0000313" key="1">
    <source>
        <dbReference type="EMBL" id="ERL65667.1"/>
    </source>
</evidence>
<protein>
    <recommendedName>
        <fullName evidence="3">EcsC</fullName>
    </recommendedName>
</protein>
<keyword evidence="2" id="KW-1185">Reference proteome</keyword>
<dbReference type="STRING" id="1231336.L248_2354"/>
<organism evidence="1 2">
    <name type="scientific">Schleiferilactobacillus shenzhenensis LY-73</name>
    <dbReference type="NCBI Taxonomy" id="1231336"/>
    <lineage>
        <taxon>Bacteria</taxon>
        <taxon>Bacillati</taxon>
        <taxon>Bacillota</taxon>
        <taxon>Bacilli</taxon>
        <taxon>Lactobacillales</taxon>
        <taxon>Lactobacillaceae</taxon>
        <taxon>Schleiferilactobacillus</taxon>
    </lineage>
</organism>
<gene>
    <name evidence="1" type="ORF">L248_2354</name>
</gene>
<proteinExistence type="predicted"/>
<sequence length="230" mass="24109">MTFTQTAAQQVLNWSYHRAVKGGGKGQSAATLAETYLAQAGGDAEQAIRDYLRYARRRVGTVSFITGLGGLATLPVTIPAEVANTLYVQLRMVTVIAALRGYDLADDRVKTMSLITLTGNAAEDFLKKAGIAWTGRLSQRVSAATLARINQRVGAKLFSVAGEHGLLHFSQIVPVIGAGVGAGVDVAATAALAVAAKQTFPLTGQSALRPANRAAGPVDFSHFDAAAWLQ</sequence>
<reference evidence="2" key="1">
    <citation type="journal article" date="2013" name="Genome Announc.">
        <title>Whole-Genome Sequencing of Lactobacillus shenzhenensis Strain LY-73T.</title>
        <authorList>
            <person name="Lin Z."/>
            <person name="Liu Z."/>
            <person name="Yang R."/>
            <person name="Zou Y."/>
            <person name="Wan D."/>
            <person name="Chen J."/>
            <person name="Guo M."/>
            <person name="Zhao J."/>
            <person name="Fang C."/>
            <person name="Yang R."/>
            <person name="Liu F."/>
        </authorList>
    </citation>
    <scope>NUCLEOTIDE SEQUENCE [LARGE SCALE GENOMIC DNA]</scope>
    <source>
        <strain evidence="2">LY-73</strain>
    </source>
</reference>